<organism evidence="7">
    <name type="scientific">Selaginella moellendorffii</name>
    <name type="common">Spikemoss</name>
    <dbReference type="NCBI Taxonomy" id="88036"/>
    <lineage>
        <taxon>Eukaryota</taxon>
        <taxon>Viridiplantae</taxon>
        <taxon>Streptophyta</taxon>
        <taxon>Embryophyta</taxon>
        <taxon>Tracheophyta</taxon>
        <taxon>Lycopodiopsida</taxon>
        <taxon>Selaginellales</taxon>
        <taxon>Selaginellaceae</taxon>
        <taxon>Selaginella</taxon>
    </lineage>
</organism>
<dbReference type="Proteomes" id="UP000001514">
    <property type="component" value="Unassembled WGS sequence"/>
</dbReference>
<keyword evidence="5" id="KW-0472">Membrane</keyword>
<comment type="subcellular location">
    <subcellularLocation>
        <location evidence="1">Mitochondrion membrane</location>
        <topology evidence="1">Multi-pass membrane protein</topology>
    </subcellularLocation>
</comment>
<accession>D8RDC4</accession>
<evidence type="ECO:0000313" key="6">
    <source>
        <dbReference type="EMBL" id="EFJ30288.1"/>
    </source>
</evidence>
<keyword evidence="3" id="KW-1133">Transmembrane helix</keyword>
<evidence type="ECO:0000256" key="5">
    <source>
        <dbReference type="ARBA" id="ARBA00023136"/>
    </source>
</evidence>
<name>D8RDC4_SELML</name>
<evidence type="ECO:0000256" key="1">
    <source>
        <dbReference type="ARBA" id="ARBA00004225"/>
    </source>
</evidence>
<keyword evidence="2" id="KW-0812">Transmembrane</keyword>
<dbReference type="InterPro" id="IPR013946">
    <property type="entry name" value="NCA2-like"/>
</dbReference>
<evidence type="ECO:0000256" key="3">
    <source>
        <dbReference type="ARBA" id="ARBA00022989"/>
    </source>
</evidence>
<proteinExistence type="predicted"/>
<dbReference type="GO" id="GO:0031966">
    <property type="term" value="C:mitochondrial membrane"/>
    <property type="evidence" value="ECO:0007669"/>
    <property type="project" value="UniProtKB-SubCell"/>
</dbReference>
<dbReference type="HOGENOM" id="CLU_858926_0_0_1"/>
<evidence type="ECO:0000313" key="7">
    <source>
        <dbReference type="Proteomes" id="UP000001514"/>
    </source>
</evidence>
<evidence type="ECO:0000256" key="4">
    <source>
        <dbReference type="ARBA" id="ARBA00023128"/>
    </source>
</evidence>
<dbReference type="InParanoid" id="D8RDC4"/>
<dbReference type="AlphaFoldDB" id="D8RDC4"/>
<sequence length="324" mass="36565">MSEVTQLLWQHVDAAIKRPGDSSAFVEAHGMEPQDYVAAHPMVMDEGKELHLQLDMMFLSGSQRYQRTKAGWKKLLESCGFGSVRFRPRQDSQCWNMPPELCSRLARAKMARQQLKHSRNVIDCKKAAFCDGSKISQEKGFYFYLRGPHAFVEGLACMIRALISESSATQKLVYDASCRITESITMLRIIQEQLAVLLTQVYLGVGRQVLCAASTSVYDATRKKLRFTSCAEAIKDFYQEHVEEVLLSIRDDLVKTFQKHLQGSAEVGDVRLTAESLSRHFLSKQVVVLFLAMEQSANDGDNDEQIRGVDTSTLKSCCWRTCEG</sequence>
<dbReference type="EMBL" id="GL377576">
    <property type="protein sequence ID" value="EFJ30288.1"/>
    <property type="molecule type" value="Genomic_DNA"/>
</dbReference>
<dbReference type="PANTHER" id="PTHR28234">
    <property type="entry name" value="NUCLEAR CONTROL OF ATPASE PROTEIN 2"/>
    <property type="match status" value="1"/>
</dbReference>
<keyword evidence="7" id="KW-1185">Reference proteome</keyword>
<protein>
    <submittedName>
        <fullName evidence="6">Uncharacterized protein</fullName>
    </submittedName>
</protein>
<evidence type="ECO:0000256" key="2">
    <source>
        <dbReference type="ARBA" id="ARBA00022692"/>
    </source>
</evidence>
<gene>
    <name evidence="6" type="ORF">SELMODRAFT_410060</name>
</gene>
<dbReference type="KEGG" id="smo:SELMODRAFT_410060"/>
<reference evidence="6 7" key="1">
    <citation type="journal article" date="2011" name="Science">
        <title>The Selaginella genome identifies genetic changes associated with the evolution of vascular plants.</title>
        <authorList>
            <person name="Banks J.A."/>
            <person name="Nishiyama T."/>
            <person name="Hasebe M."/>
            <person name="Bowman J.L."/>
            <person name="Gribskov M."/>
            <person name="dePamphilis C."/>
            <person name="Albert V.A."/>
            <person name="Aono N."/>
            <person name="Aoyama T."/>
            <person name="Ambrose B.A."/>
            <person name="Ashton N.W."/>
            <person name="Axtell M.J."/>
            <person name="Barker E."/>
            <person name="Barker M.S."/>
            <person name="Bennetzen J.L."/>
            <person name="Bonawitz N.D."/>
            <person name="Chapple C."/>
            <person name="Cheng C."/>
            <person name="Correa L.G."/>
            <person name="Dacre M."/>
            <person name="DeBarry J."/>
            <person name="Dreyer I."/>
            <person name="Elias M."/>
            <person name="Engstrom E.M."/>
            <person name="Estelle M."/>
            <person name="Feng L."/>
            <person name="Finet C."/>
            <person name="Floyd S.K."/>
            <person name="Frommer W.B."/>
            <person name="Fujita T."/>
            <person name="Gramzow L."/>
            <person name="Gutensohn M."/>
            <person name="Harholt J."/>
            <person name="Hattori M."/>
            <person name="Heyl A."/>
            <person name="Hirai T."/>
            <person name="Hiwatashi Y."/>
            <person name="Ishikawa M."/>
            <person name="Iwata M."/>
            <person name="Karol K.G."/>
            <person name="Koehler B."/>
            <person name="Kolukisaoglu U."/>
            <person name="Kubo M."/>
            <person name="Kurata T."/>
            <person name="Lalonde S."/>
            <person name="Li K."/>
            <person name="Li Y."/>
            <person name="Litt A."/>
            <person name="Lyons E."/>
            <person name="Manning G."/>
            <person name="Maruyama T."/>
            <person name="Michael T.P."/>
            <person name="Mikami K."/>
            <person name="Miyazaki S."/>
            <person name="Morinaga S."/>
            <person name="Murata T."/>
            <person name="Mueller-Roeber B."/>
            <person name="Nelson D.R."/>
            <person name="Obara M."/>
            <person name="Oguri Y."/>
            <person name="Olmstead R.G."/>
            <person name="Onodera N."/>
            <person name="Petersen B.L."/>
            <person name="Pils B."/>
            <person name="Prigge M."/>
            <person name="Rensing S.A."/>
            <person name="Riano-Pachon D.M."/>
            <person name="Roberts A.W."/>
            <person name="Sato Y."/>
            <person name="Scheller H.V."/>
            <person name="Schulz B."/>
            <person name="Schulz C."/>
            <person name="Shakirov E.V."/>
            <person name="Shibagaki N."/>
            <person name="Shinohara N."/>
            <person name="Shippen D.E."/>
            <person name="Soerensen I."/>
            <person name="Sotooka R."/>
            <person name="Sugimoto N."/>
            <person name="Sugita M."/>
            <person name="Sumikawa N."/>
            <person name="Tanurdzic M."/>
            <person name="Theissen G."/>
            <person name="Ulvskov P."/>
            <person name="Wakazuki S."/>
            <person name="Weng J.K."/>
            <person name="Willats W.W."/>
            <person name="Wipf D."/>
            <person name="Wolf P.G."/>
            <person name="Yang L."/>
            <person name="Zimmer A.D."/>
            <person name="Zhu Q."/>
            <person name="Mitros T."/>
            <person name="Hellsten U."/>
            <person name="Loque D."/>
            <person name="Otillar R."/>
            <person name="Salamov A."/>
            <person name="Schmutz J."/>
            <person name="Shapiro H."/>
            <person name="Lindquist E."/>
            <person name="Lucas S."/>
            <person name="Rokhsar D."/>
            <person name="Grigoriev I.V."/>
        </authorList>
    </citation>
    <scope>NUCLEOTIDE SEQUENCE [LARGE SCALE GENOMIC DNA]</scope>
</reference>
<dbReference type="PANTHER" id="PTHR28234:SF1">
    <property type="entry name" value="NUCLEAR CONTROL OF ATPASE PROTEIN 2"/>
    <property type="match status" value="1"/>
</dbReference>
<keyword evidence="4" id="KW-0496">Mitochondrion</keyword>
<dbReference type="Gramene" id="EFJ30288">
    <property type="protein sequence ID" value="EFJ30288"/>
    <property type="gene ID" value="SELMODRAFT_410060"/>
</dbReference>